<comment type="similarity">
    <text evidence="1">Belongs to the folylpolyglutamate synthase family.</text>
</comment>
<dbReference type="InterPro" id="IPR001645">
    <property type="entry name" value="Folylpolyglutamate_synth"/>
</dbReference>
<evidence type="ECO:0000313" key="6">
    <source>
        <dbReference type="Proteomes" id="UP000541444"/>
    </source>
</evidence>
<dbReference type="PANTHER" id="PTHR11136:SF0">
    <property type="entry name" value="DIHYDROFOLATE SYNTHETASE-RELATED"/>
    <property type="match status" value="1"/>
</dbReference>
<dbReference type="GO" id="GO:0004326">
    <property type="term" value="F:tetrahydrofolylpolyglutamate synthase activity"/>
    <property type="evidence" value="ECO:0007669"/>
    <property type="project" value="InterPro"/>
</dbReference>
<dbReference type="OrthoDB" id="5212574at2759"/>
<comment type="caution">
    <text evidence="5">The sequence shown here is derived from an EMBL/GenBank/DDBJ whole genome shotgun (WGS) entry which is preliminary data.</text>
</comment>
<keyword evidence="3" id="KW-0547">Nucleotide-binding</keyword>
<dbReference type="GO" id="GO:0008841">
    <property type="term" value="F:dihydrofolate synthase activity"/>
    <property type="evidence" value="ECO:0007669"/>
    <property type="project" value="TreeGrafter"/>
</dbReference>
<dbReference type="InterPro" id="IPR036565">
    <property type="entry name" value="Mur-like_cat_sf"/>
</dbReference>
<gene>
    <name evidence="5" type="ORF">GIB67_041195</name>
</gene>
<sequence length="149" mass="16287">MGRMKRLMERLGNPQCNYKAVHIAGTKGKGSTAAFVANILREEGPHLWSIRERISLGKNGDLVLTAVAFTLFARESIDIAVVEVVLGGPFKPHMSVFFGIKIFIGFTNCIGIDSGSRSTIKNVEINNGKPCQVCDILIQVEKDLQLDAL</sequence>
<keyword evidence="6" id="KW-1185">Reference proteome</keyword>
<dbReference type="Proteomes" id="UP000541444">
    <property type="component" value="Unassembled WGS sequence"/>
</dbReference>
<dbReference type="Gene3D" id="3.40.1190.10">
    <property type="entry name" value="Mur-like, catalytic domain"/>
    <property type="match status" value="1"/>
</dbReference>
<name>A0A7J7MIX8_9MAGN</name>
<dbReference type="InterPro" id="IPR018109">
    <property type="entry name" value="Folylpolyglutamate_synth_CS"/>
</dbReference>
<dbReference type="AlphaFoldDB" id="A0A7J7MIX8"/>
<keyword evidence="4" id="KW-0067">ATP-binding</keyword>
<protein>
    <recommendedName>
        <fullName evidence="7">Mur ligase central domain-containing protein</fullName>
    </recommendedName>
</protein>
<reference evidence="5 6" key="1">
    <citation type="journal article" date="2020" name="IScience">
        <title>Genome Sequencing of the Endangered Kingdonia uniflora (Circaeasteraceae, Ranunculales) Reveals Potential Mechanisms of Evolutionary Specialization.</title>
        <authorList>
            <person name="Sun Y."/>
            <person name="Deng T."/>
            <person name="Zhang A."/>
            <person name="Moore M.J."/>
            <person name="Landis J.B."/>
            <person name="Lin N."/>
            <person name="Zhang H."/>
            <person name="Zhang X."/>
            <person name="Huang J."/>
            <person name="Zhang X."/>
            <person name="Sun H."/>
            <person name="Wang H."/>
        </authorList>
    </citation>
    <scope>NUCLEOTIDE SEQUENCE [LARGE SCALE GENOMIC DNA]</scope>
    <source>
        <strain evidence="5">TB1705</strain>
        <tissue evidence="5">Leaf</tissue>
    </source>
</reference>
<evidence type="ECO:0008006" key="7">
    <source>
        <dbReference type="Google" id="ProtNLM"/>
    </source>
</evidence>
<keyword evidence="2" id="KW-0436">Ligase</keyword>
<dbReference type="EMBL" id="JACGCM010001460">
    <property type="protein sequence ID" value="KAF6154734.1"/>
    <property type="molecule type" value="Genomic_DNA"/>
</dbReference>
<dbReference type="GO" id="GO:0005524">
    <property type="term" value="F:ATP binding"/>
    <property type="evidence" value="ECO:0007669"/>
    <property type="project" value="UniProtKB-KW"/>
</dbReference>
<proteinExistence type="inferred from homology"/>
<dbReference type="PROSITE" id="PS01011">
    <property type="entry name" value="FOLYLPOLYGLU_SYNT_1"/>
    <property type="match status" value="1"/>
</dbReference>
<evidence type="ECO:0000256" key="4">
    <source>
        <dbReference type="ARBA" id="ARBA00022840"/>
    </source>
</evidence>
<dbReference type="PANTHER" id="PTHR11136">
    <property type="entry name" value="FOLYLPOLYGLUTAMATE SYNTHASE-RELATED"/>
    <property type="match status" value="1"/>
</dbReference>
<evidence type="ECO:0000256" key="2">
    <source>
        <dbReference type="ARBA" id="ARBA00022598"/>
    </source>
</evidence>
<dbReference type="GO" id="GO:0005737">
    <property type="term" value="C:cytoplasm"/>
    <property type="evidence" value="ECO:0007669"/>
    <property type="project" value="TreeGrafter"/>
</dbReference>
<evidence type="ECO:0000256" key="1">
    <source>
        <dbReference type="ARBA" id="ARBA00008276"/>
    </source>
</evidence>
<evidence type="ECO:0000256" key="3">
    <source>
        <dbReference type="ARBA" id="ARBA00022741"/>
    </source>
</evidence>
<organism evidence="5 6">
    <name type="scientific">Kingdonia uniflora</name>
    <dbReference type="NCBI Taxonomy" id="39325"/>
    <lineage>
        <taxon>Eukaryota</taxon>
        <taxon>Viridiplantae</taxon>
        <taxon>Streptophyta</taxon>
        <taxon>Embryophyta</taxon>
        <taxon>Tracheophyta</taxon>
        <taxon>Spermatophyta</taxon>
        <taxon>Magnoliopsida</taxon>
        <taxon>Ranunculales</taxon>
        <taxon>Circaeasteraceae</taxon>
        <taxon>Kingdonia</taxon>
    </lineage>
</organism>
<accession>A0A7J7MIX8</accession>
<dbReference type="SUPFAM" id="SSF53623">
    <property type="entry name" value="MurD-like peptide ligases, catalytic domain"/>
    <property type="match status" value="1"/>
</dbReference>
<evidence type="ECO:0000313" key="5">
    <source>
        <dbReference type="EMBL" id="KAF6154734.1"/>
    </source>
</evidence>